<comment type="caution">
    <text evidence="1">The sequence shown here is derived from an EMBL/GenBank/DDBJ whole genome shotgun (WGS) entry which is preliminary data.</text>
</comment>
<gene>
    <name evidence="1" type="ORF">MANES_11G015700v8</name>
</gene>
<reference evidence="2" key="1">
    <citation type="journal article" date="2016" name="Nat. Biotechnol.">
        <title>Sequencing wild and cultivated cassava and related species reveals extensive interspecific hybridization and genetic diversity.</title>
        <authorList>
            <person name="Bredeson J.V."/>
            <person name="Lyons J.B."/>
            <person name="Prochnik S.E."/>
            <person name="Wu G.A."/>
            <person name="Ha C.M."/>
            <person name="Edsinger-Gonzales E."/>
            <person name="Grimwood J."/>
            <person name="Schmutz J."/>
            <person name="Rabbi I.Y."/>
            <person name="Egesi C."/>
            <person name="Nauluvula P."/>
            <person name="Lebot V."/>
            <person name="Ndunguru J."/>
            <person name="Mkamilo G."/>
            <person name="Bart R.S."/>
            <person name="Setter T.L."/>
            <person name="Gleadow R.M."/>
            <person name="Kulakow P."/>
            <person name="Ferguson M.E."/>
            <person name="Rounsley S."/>
            <person name="Rokhsar D.S."/>
        </authorList>
    </citation>
    <scope>NUCLEOTIDE SEQUENCE [LARGE SCALE GENOMIC DNA]</scope>
    <source>
        <strain evidence="2">cv. AM560-2</strain>
    </source>
</reference>
<name>A0ACB7GSJ1_MANES</name>
<accession>A0ACB7GSJ1</accession>
<protein>
    <submittedName>
        <fullName evidence="1">Uncharacterized protein</fullName>
    </submittedName>
</protein>
<proteinExistence type="predicted"/>
<evidence type="ECO:0000313" key="1">
    <source>
        <dbReference type="EMBL" id="KAG8643195.1"/>
    </source>
</evidence>
<organism evidence="1 2">
    <name type="scientific">Manihot esculenta</name>
    <name type="common">Cassava</name>
    <name type="synonym">Jatropha manihot</name>
    <dbReference type="NCBI Taxonomy" id="3983"/>
    <lineage>
        <taxon>Eukaryota</taxon>
        <taxon>Viridiplantae</taxon>
        <taxon>Streptophyta</taxon>
        <taxon>Embryophyta</taxon>
        <taxon>Tracheophyta</taxon>
        <taxon>Spermatophyta</taxon>
        <taxon>Magnoliopsida</taxon>
        <taxon>eudicotyledons</taxon>
        <taxon>Gunneridae</taxon>
        <taxon>Pentapetalae</taxon>
        <taxon>rosids</taxon>
        <taxon>fabids</taxon>
        <taxon>Malpighiales</taxon>
        <taxon>Euphorbiaceae</taxon>
        <taxon>Crotonoideae</taxon>
        <taxon>Manihoteae</taxon>
        <taxon>Manihot</taxon>
    </lineage>
</organism>
<evidence type="ECO:0000313" key="2">
    <source>
        <dbReference type="Proteomes" id="UP000091857"/>
    </source>
</evidence>
<dbReference type="Proteomes" id="UP000091857">
    <property type="component" value="Chromosome 11"/>
</dbReference>
<dbReference type="EMBL" id="CM004397">
    <property type="protein sequence ID" value="KAG8643195.1"/>
    <property type="molecule type" value="Genomic_DNA"/>
</dbReference>
<keyword evidence="2" id="KW-1185">Reference proteome</keyword>
<sequence length="570" mass="63059">MCTYNYDLTLSLVHHSAFQIWDKERNLVGKVHIRERKSMASLTPGVLLRLLQSMNSNVKVRGEYRSVLLQVISIVPALTGSELWPNQGFFVKVSDSSHSTYVSLSKEDNDLIMNNKLQLGQFFYVDRIEAGTPVPILVGVRPVPGRNPFVGNPKDLMQMLVPSEGPVPVESEGTNGSKLKELLEGKEESPRQRIVIKEEKAAVASRYMQGVLTASPKVSGTESSGGGRINEMENNGAGNKKVGLVKEKQQENKGQAQPTTPHRNRPDSVLLKPDVGLSNAKETQMLSRSMSAKCSSNKQETTSLNADKKSSPEISTSWTSLPPGLLKSGKGMVRRRYLASLVAAEAQKEASTAAVLIKCLNMFADLRASASQENPHLSLTKFFTLQQLIDQPNVTIPLKDKSLKISTQFSFSDTEKTSKKTGLSHVKSTLKSPKSSMELGVPEKLEWAKGDGTKEIKELRETVLSETRNWFLKFLEGALDTGFRVAIQEKKGKDIAGRRMEPENNHIAVTLSQLKHANEWLDKQRNNLISENNNGLLESVDRLKQKVYACLLAHVDSAASALENRSDRVR</sequence>